<keyword evidence="6" id="KW-0067">ATP-binding</keyword>
<feature type="binding site" evidence="6">
    <location>
        <begin position="147"/>
        <end position="148"/>
    </location>
    <ligand>
        <name>NAD(+)</name>
        <dbReference type="ChEBI" id="CHEBI:57540"/>
    </ligand>
</feature>
<dbReference type="GO" id="GO:0016301">
    <property type="term" value="F:kinase activity"/>
    <property type="evidence" value="ECO:0007669"/>
    <property type="project" value="UniProtKB-KW"/>
</dbReference>
<comment type="subcellular location">
    <subcellularLocation>
        <location evidence="6">Cytoplasm</location>
    </subcellularLocation>
</comment>
<reference evidence="8" key="1">
    <citation type="journal article" date="2019" name="Int. J. Syst. Evol. Microbiol.">
        <title>The Global Catalogue of Microorganisms (GCM) 10K type strain sequencing project: providing services to taxonomists for standard genome sequencing and annotation.</title>
        <authorList>
            <consortium name="The Broad Institute Genomics Platform"/>
            <consortium name="The Broad Institute Genome Sequencing Center for Infectious Disease"/>
            <person name="Wu L."/>
            <person name="Ma J."/>
        </authorList>
    </citation>
    <scope>NUCLEOTIDE SEQUENCE [LARGE SCALE GENOMIC DNA]</scope>
    <source>
        <strain evidence="8">JCM 17919</strain>
    </source>
</reference>
<comment type="similarity">
    <text evidence="6">Belongs to the NAD kinase family.</text>
</comment>
<evidence type="ECO:0000256" key="1">
    <source>
        <dbReference type="ARBA" id="ARBA00022679"/>
    </source>
</evidence>
<keyword evidence="1 6" id="KW-0808">Transferase</keyword>
<dbReference type="EC" id="2.7.1.23" evidence="6"/>
<feature type="binding site" evidence="6">
    <location>
        <begin position="74"/>
        <end position="75"/>
    </location>
    <ligand>
        <name>NAD(+)</name>
        <dbReference type="ChEBI" id="CHEBI:57540"/>
    </ligand>
</feature>
<keyword evidence="6" id="KW-0547">Nucleotide-binding</keyword>
<keyword evidence="3 6" id="KW-0521">NADP</keyword>
<keyword evidence="4 6" id="KW-0520">NAD</keyword>
<accession>A0ABP8HPX7</accession>
<comment type="caution">
    <text evidence="6">Lacks conserved residue(s) required for the propagation of feature annotation.</text>
</comment>
<comment type="cofactor">
    <cofactor evidence="6">
        <name>a divalent metal cation</name>
        <dbReference type="ChEBI" id="CHEBI:60240"/>
    </cofactor>
</comment>
<organism evidence="7 8">
    <name type="scientific">Flaviaesturariibacter amylovorans</name>
    <dbReference type="NCBI Taxonomy" id="1084520"/>
    <lineage>
        <taxon>Bacteria</taxon>
        <taxon>Pseudomonadati</taxon>
        <taxon>Bacteroidota</taxon>
        <taxon>Chitinophagia</taxon>
        <taxon>Chitinophagales</taxon>
        <taxon>Chitinophagaceae</taxon>
        <taxon>Flaviaestuariibacter</taxon>
    </lineage>
</organism>
<dbReference type="InterPro" id="IPR017438">
    <property type="entry name" value="ATP-NAD_kinase_N"/>
</dbReference>
<dbReference type="HAMAP" id="MF_00361">
    <property type="entry name" value="NAD_kinase"/>
    <property type="match status" value="1"/>
</dbReference>
<comment type="function">
    <text evidence="6">Involved in the regulation of the intracellular balance of NAD and NADP, and is a key enzyme in the biosynthesis of NADP. Catalyzes specifically the phosphorylation on 2'-hydroxyl of the adenosine moiety of NAD to yield NADP.</text>
</comment>
<feature type="binding site" evidence="6">
    <location>
        <position position="212"/>
    </location>
    <ligand>
        <name>NAD(+)</name>
        <dbReference type="ChEBI" id="CHEBI:57540"/>
    </ligand>
</feature>
<dbReference type="EMBL" id="BAABGY010000016">
    <property type="protein sequence ID" value="GAA4342441.1"/>
    <property type="molecule type" value="Genomic_DNA"/>
</dbReference>
<dbReference type="NCBIfam" id="NF002521">
    <property type="entry name" value="PRK01911.1"/>
    <property type="match status" value="1"/>
</dbReference>
<evidence type="ECO:0000256" key="5">
    <source>
        <dbReference type="ARBA" id="ARBA00047925"/>
    </source>
</evidence>
<dbReference type="Pfam" id="PF20143">
    <property type="entry name" value="NAD_kinase_C"/>
    <property type="match status" value="1"/>
</dbReference>
<keyword evidence="6" id="KW-0963">Cytoplasm</keyword>
<dbReference type="InterPro" id="IPR016064">
    <property type="entry name" value="NAD/diacylglycerol_kinase_sf"/>
</dbReference>
<proteinExistence type="inferred from homology"/>
<dbReference type="SUPFAM" id="SSF111331">
    <property type="entry name" value="NAD kinase/diacylglycerol kinase-like"/>
    <property type="match status" value="1"/>
</dbReference>
<evidence type="ECO:0000313" key="7">
    <source>
        <dbReference type="EMBL" id="GAA4342441.1"/>
    </source>
</evidence>
<dbReference type="PANTHER" id="PTHR20275:SF0">
    <property type="entry name" value="NAD KINASE"/>
    <property type="match status" value="1"/>
</dbReference>
<dbReference type="PANTHER" id="PTHR20275">
    <property type="entry name" value="NAD KINASE"/>
    <property type="match status" value="1"/>
</dbReference>
<dbReference type="InterPro" id="IPR017437">
    <property type="entry name" value="ATP-NAD_kinase_PpnK-typ_C"/>
</dbReference>
<keyword evidence="2 6" id="KW-0418">Kinase</keyword>
<protein>
    <recommendedName>
        <fullName evidence="6">NAD kinase</fullName>
        <ecNumber evidence="6">2.7.1.23</ecNumber>
    </recommendedName>
    <alternativeName>
        <fullName evidence="6">ATP-dependent NAD kinase</fullName>
    </alternativeName>
</protein>
<feature type="binding site" evidence="6">
    <location>
        <position position="177"/>
    </location>
    <ligand>
        <name>NAD(+)</name>
        <dbReference type="ChEBI" id="CHEBI:57540"/>
    </ligand>
</feature>
<dbReference type="Gene3D" id="2.60.200.30">
    <property type="entry name" value="Probable inorganic polyphosphate/atp-NAD kinase, domain 2"/>
    <property type="match status" value="1"/>
</dbReference>
<dbReference type="Gene3D" id="3.40.50.10330">
    <property type="entry name" value="Probable inorganic polyphosphate/atp-NAD kinase, domain 1"/>
    <property type="match status" value="1"/>
</dbReference>
<evidence type="ECO:0000313" key="8">
    <source>
        <dbReference type="Proteomes" id="UP001501725"/>
    </source>
</evidence>
<feature type="active site" description="Proton acceptor" evidence="6">
    <location>
        <position position="74"/>
    </location>
</feature>
<sequence>MKVAIYSRVLDLAQLDDVQLFFDELRKERIVPVVFDEFYQEARKHMQLPDDLEVFTCSSDLSDDIEFVISLGGDGTLLDTATLVRDKNIPIAGINFGRLGFLASIGRNEMQEAVRALSRRSYVLDKRSLIHLDASIPLFSEVPYALNEFAIHKRDVSPMVKIHTYINGELLNTYWADGLIVATPTGSTGYSLSCAGPVVFPDSGSFVITPIAPHNLNVRSIVIPDNTIISFEIESRSEEIIVALDARRELVHKSVQLAVRKESFAISLVRLNENNFLQTLRNKLSWGFDKRNPGGG</sequence>
<dbReference type="Proteomes" id="UP001501725">
    <property type="component" value="Unassembled WGS sequence"/>
</dbReference>
<evidence type="ECO:0000256" key="6">
    <source>
        <dbReference type="HAMAP-Rule" id="MF_00361"/>
    </source>
</evidence>
<evidence type="ECO:0000256" key="3">
    <source>
        <dbReference type="ARBA" id="ARBA00022857"/>
    </source>
</evidence>
<evidence type="ECO:0000256" key="4">
    <source>
        <dbReference type="ARBA" id="ARBA00023027"/>
    </source>
</evidence>
<evidence type="ECO:0000256" key="2">
    <source>
        <dbReference type="ARBA" id="ARBA00022777"/>
    </source>
</evidence>
<name>A0ABP8HPX7_9BACT</name>
<comment type="catalytic activity">
    <reaction evidence="5 6">
        <text>NAD(+) + ATP = ADP + NADP(+) + H(+)</text>
        <dbReference type="Rhea" id="RHEA:18629"/>
        <dbReference type="ChEBI" id="CHEBI:15378"/>
        <dbReference type="ChEBI" id="CHEBI:30616"/>
        <dbReference type="ChEBI" id="CHEBI:57540"/>
        <dbReference type="ChEBI" id="CHEBI:58349"/>
        <dbReference type="ChEBI" id="CHEBI:456216"/>
        <dbReference type="EC" id="2.7.1.23"/>
    </reaction>
</comment>
<feature type="binding site" evidence="6">
    <location>
        <begin position="188"/>
        <end position="193"/>
    </location>
    <ligand>
        <name>NAD(+)</name>
        <dbReference type="ChEBI" id="CHEBI:57540"/>
    </ligand>
</feature>
<dbReference type="Pfam" id="PF01513">
    <property type="entry name" value="NAD_kinase"/>
    <property type="match status" value="1"/>
</dbReference>
<dbReference type="InterPro" id="IPR002504">
    <property type="entry name" value="NADK"/>
</dbReference>
<comment type="caution">
    <text evidence="7">The sequence shown here is derived from an EMBL/GenBank/DDBJ whole genome shotgun (WGS) entry which is preliminary data.</text>
</comment>
<keyword evidence="8" id="KW-1185">Reference proteome</keyword>
<gene>
    <name evidence="6" type="primary">nadK</name>
    <name evidence="7" type="ORF">GCM10023184_41900</name>
</gene>
<dbReference type="RefSeq" id="WP_345257901.1">
    <property type="nucleotide sequence ID" value="NZ_BAABGY010000016.1"/>
</dbReference>